<dbReference type="EMBL" id="CAWUPB010001160">
    <property type="protein sequence ID" value="CAK7342462.1"/>
    <property type="molecule type" value="Genomic_DNA"/>
</dbReference>
<dbReference type="InterPro" id="IPR001471">
    <property type="entry name" value="AP2/ERF_dom"/>
</dbReference>
<evidence type="ECO:0000256" key="3">
    <source>
        <dbReference type="ARBA" id="ARBA00023125"/>
    </source>
</evidence>
<dbReference type="Proteomes" id="UP001314170">
    <property type="component" value="Unassembled WGS sequence"/>
</dbReference>
<dbReference type="Gene3D" id="3.30.730.10">
    <property type="entry name" value="AP2/ERF domain"/>
    <property type="match status" value="2"/>
</dbReference>
<dbReference type="InterPro" id="IPR036955">
    <property type="entry name" value="AP2/ERF_dom_sf"/>
</dbReference>
<evidence type="ECO:0000313" key="9">
    <source>
        <dbReference type="Proteomes" id="UP001314170"/>
    </source>
</evidence>
<feature type="domain" description="AP2/ERF" evidence="7">
    <location>
        <begin position="1"/>
        <end position="63"/>
    </location>
</feature>
<evidence type="ECO:0000256" key="1">
    <source>
        <dbReference type="ARBA" id="ARBA00004123"/>
    </source>
</evidence>
<feature type="region of interest" description="Disordered" evidence="6">
    <location>
        <begin position="179"/>
        <end position="210"/>
    </location>
</feature>
<keyword evidence="4" id="KW-0804">Transcription</keyword>
<dbReference type="GO" id="GO:0005634">
    <property type="term" value="C:nucleus"/>
    <property type="evidence" value="ECO:0007669"/>
    <property type="project" value="UniProtKB-SubCell"/>
</dbReference>
<dbReference type="InterPro" id="IPR016177">
    <property type="entry name" value="DNA-bd_dom_sf"/>
</dbReference>
<dbReference type="PANTHER" id="PTHR32467">
    <property type="entry name" value="AP2-LIKE ETHYLENE-RESPONSIVE TRANSCRIPTION FACTOR"/>
    <property type="match status" value="1"/>
</dbReference>
<dbReference type="SMART" id="SM00380">
    <property type="entry name" value="AP2"/>
    <property type="match status" value="2"/>
</dbReference>
<evidence type="ECO:0000256" key="6">
    <source>
        <dbReference type="SAM" id="MobiDB-lite"/>
    </source>
</evidence>
<evidence type="ECO:0000256" key="5">
    <source>
        <dbReference type="ARBA" id="ARBA00023242"/>
    </source>
</evidence>
<evidence type="ECO:0000259" key="7">
    <source>
        <dbReference type="PROSITE" id="PS51032"/>
    </source>
</evidence>
<evidence type="ECO:0000313" key="8">
    <source>
        <dbReference type="EMBL" id="CAK7342462.1"/>
    </source>
</evidence>
<organism evidence="8 9">
    <name type="scientific">Dovyalis caffra</name>
    <dbReference type="NCBI Taxonomy" id="77055"/>
    <lineage>
        <taxon>Eukaryota</taxon>
        <taxon>Viridiplantae</taxon>
        <taxon>Streptophyta</taxon>
        <taxon>Embryophyta</taxon>
        <taxon>Tracheophyta</taxon>
        <taxon>Spermatophyta</taxon>
        <taxon>Magnoliopsida</taxon>
        <taxon>eudicotyledons</taxon>
        <taxon>Gunneridae</taxon>
        <taxon>Pentapetalae</taxon>
        <taxon>rosids</taxon>
        <taxon>fabids</taxon>
        <taxon>Malpighiales</taxon>
        <taxon>Salicaceae</taxon>
        <taxon>Flacourtieae</taxon>
        <taxon>Dovyalis</taxon>
    </lineage>
</organism>
<gene>
    <name evidence="8" type="ORF">DCAF_LOCUS16806</name>
</gene>
<name>A0AAV1RYC5_9ROSI</name>
<feature type="domain" description="AP2/ERF" evidence="7">
    <location>
        <begin position="99"/>
        <end position="165"/>
    </location>
</feature>
<evidence type="ECO:0000256" key="4">
    <source>
        <dbReference type="ARBA" id="ARBA00023163"/>
    </source>
</evidence>
<keyword evidence="2" id="KW-0805">Transcription regulation</keyword>
<dbReference type="SUPFAM" id="SSF54171">
    <property type="entry name" value="DNA-binding domain"/>
    <property type="match status" value="2"/>
</dbReference>
<dbReference type="GO" id="GO:0003677">
    <property type="term" value="F:DNA binding"/>
    <property type="evidence" value="ECO:0007669"/>
    <property type="project" value="UniProtKB-KW"/>
</dbReference>
<sequence>MLHVQKQDGESQGAFILHLPNFLPLASTVGMHAGLFEQEEAAARAYDLAALKLRGASTPTNFPVTDYVKDFEEMRHVRNHEYTQAIRRRSPGFPKGASAYSGISKKNSNSKCISYKRCKARLWKGKELEDDIVYLGTYDTQEEAARAYDIASVRMKNDESVTKKLMKKYIVENSLAKFDKEHESSSSSKPRLTRLKKLEELTNKDVPIDQ</sequence>
<feature type="compositionally biased region" description="Basic and acidic residues" evidence="6">
    <location>
        <begin position="196"/>
        <end position="210"/>
    </location>
</feature>
<dbReference type="PANTHER" id="PTHR32467:SF241">
    <property type="entry name" value="OS01G0899800 PROTEIN"/>
    <property type="match status" value="1"/>
</dbReference>
<dbReference type="PROSITE" id="PS51032">
    <property type="entry name" value="AP2_ERF"/>
    <property type="match status" value="2"/>
</dbReference>
<dbReference type="GO" id="GO:0003700">
    <property type="term" value="F:DNA-binding transcription factor activity"/>
    <property type="evidence" value="ECO:0007669"/>
    <property type="project" value="InterPro"/>
</dbReference>
<keyword evidence="5" id="KW-0539">Nucleus</keyword>
<comment type="subcellular location">
    <subcellularLocation>
        <location evidence="1">Nucleus</location>
    </subcellularLocation>
</comment>
<accession>A0AAV1RYC5</accession>
<proteinExistence type="predicted"/>
<dbReference type="AlphaFoldDB" id="A0AAV1RYC5"/>
<evidence type="ECO:0000256" key="2">
    <source>
        <dbReference type="ARBA" id="ARBA00023015"/>
    </source>
</evidence>
<protein>
    <recommendedName>
        <fullName evidence="7">AP2/ERF domain-containing protein</fullName>
    </recommendedName>
</protein>
<comment type="caution">
    <text evidence="8">The sequence shown here is derived from an EMBL/GenBank/DDBJ whole genome shotgun (WGS) entry which is preliminary data.</text>
</comment>
<keyword evidence="3" id="KW-0238">DNA-binding</keyword>
<reference evidence="8 9" key="1">
    <citation type="submission" date="2024-01" db="EMBL/GenBank/DDBJ databases">
        <authorList>
            <person name="Waweru B."/>
        </authorList>
    </citation>
    <scope>NUCLEOTIDE SEQUENCE [LARGE SCALE GENOMIC DNA]</scope>
</reference>
<keyword evidence="9" id="KW-1185">Reference proteome</keyword>